<evidence type="ECO:0000256" key="2">
    <source>
        <dbReference type="SAM" id="Phobius"/>
    </source>
</evidence>
<dbReference type="EMBL" id="VFPQ01000002">
    <property type="protein sequence ID" value="TQM72539.1"/>
    <property type="molecule type" value="Genomic_DNA"/>
</dbReference>
<accession>A0A543IPQ6</accession>
<organism evidence="3 4">
    <name type="scientific">Thermopolyspora flexuosa</name>
    <dbReference type="NCBI Taxonomy" id="103836"/>
    <lineage>
        <taxon>Bacteria</taxon>
        <taxon>Bacillati</taxon>
        <taxon>Actinomycetota</taxon>
        <taxon>Actinomycetes</taxon>
        <taxon>Streptosporangiales</taxon>
        <taxon>Streptosporangiaceae</taxon>
        <taxon>Thermopolyspora</taxon>
    </lineage>
</organism>
<feature type="region of interest" description="Disordered" evidence="1">
    <location>
        <begin position="1"/>
        <end position="38"/>
    </location>
</feature>
<keyword evidence="2" id="KW-1133">Transmembrane helix</keyword>
<reference evidence="3 4" key="1">
    <citation type="submission" date="2019-06" db="EMBL/GenBank/DDBJ databases">
        <title>Sequencing the genomes of 1000 actinobacteria strains.</title>
        <authorList>
            <person name="Klenk H.-P."/>
        </authorList>
    </citation>
    <scope>NUCLEOTIDE SEQUENCE [LARGE SCALE GENOMIC DNA]</scope>
    <source>
        <strain evidence="3 4">DSM 43186</strain>
    </source>
</reference>
<gene>
    <name evidence="3" type="ORF">FHX40_4685</name>
</gene>
<keyword evidence="2" id="KW-0812">Transmembrane</keyword>
<comment type="caution">
    <text evidence="3">The sequence shown here is derived from an EMBL/GenBank/DDBJ whole genome shotgun (WGS) entry which is preliminary data.</text>
</comment>
<evidence type="ECO:0000313" key="3">
    <source>
        <dbReference type="EMBL" id="TQM72539.1"/>
    </source>
</evidence>
<dbReference type="RefSeq" id="WP_142262088.1">
    <property type="nucleotide sequence ID" value="NZ_BMPV01000002.1"/>
</dbReference>
<evidence type="ECO:0008006" key="5">
    <source>
        <dbReference type="Google" id="ProtNLM"/>
    </source>
</evidence>
<dbReference type="AlphaFoldDB" id="A0A543IPQ6"/>
<keyword evidence="2" id="KW-0472">Membrane</keyword>
<evidence type="ECO:0000256" key="1">
    <source>
        <dbReference type="SAM" id="MobiDB-lite"/>
    </source>
</evidence>
<keyword evidence="4" id="KW-1185">Reference proteome</keyword>
<evidence type="ECO:0000313" key="4">
    <source>
        <dbReference type="Proteomes" id="UP000319213"/>
    </source>
</evidence>
<feature type="transmembrane region" description="Helical" evidence="2">
    <location>
        <begin position="65"/>
        <end position="82"/>
    </location>
</feature>
<proteinExistence type="predicted"/>
<feature type="transmembrane region" description="Helical" evidence="2">
    <location>
        <begin position="42"/>
        <end position="59"/>
    </location>
</feature>
<name>A0A543IPQ6_9ACTN</name>
<protein>
    <recommendedName>
        <fullName evidence="5">DUF3040 family protein</fullName>
    </recommendedName>
</protein>
<dbReference type="Proteomes" id="UP000319213">
    <property type="component" value="Unassembled WGS sequence"/>
</dbReference>
<sequence length="113" mass="12438">MAHDLQNRPQTGPEVWMERSEPRLPRPPSTGRRNHPTRYRPGTVWVVLAIALVLIGVGMAVGEVIIVAAGLIVAGTLGRLFDLRAEYRRQARIAARAAAGREAQREPGKEQNP</sequence>